<name>A0A562JLA6_9FIRM</name>
<dbReference type="InterPro" id="IPR036868">
    <property type="entry name" value="TusA-like_sf"/>
</dbReference>
<dbReference type="Proteomes" id="UP000315343">
    <property type="component" value="Unassembled WGS sequence"/>
</dbReference>
<dbReference type="Gene3D" id="3.30.110.40">
    <property type="entry name" value="TusA-like domain"/>
    <property type="match status" value="1"/>
</dbReference>
<dbReference type="EMBL" id="VLKH01000001">
    <property type="protein sequence ID" value="TWH83928.1"/>
    <property type="molecule type" value="Genomic_DNA"/>
</dbReference>
<evidence type="ECO:0000313" key="2">
    <source>
        <dbReference type="EMBL" id="TWH83928.1"/>
    </source>
</evidence>
<reference evidence="2 3" key="1">
    <citation type="submission" date="2019-07" db="EMBL/GenBank/DDBJ databases">
        <title>Genomic Encyclopedia of Type Strains, Phase I: the one thousand microbial genomes (KMG-I) project.</title>
        <authorList>
            <person name="Kyrpides N."/>
        </authorList>
    </citation>
    <scope>NUCLEOTIDE SEQUENCE [LARGE SCALE GENOMIC DNA]</scope>
    <source>
        <strain evidence="2 3">DSM 13558</strain>
    </source>
</reference>
<accession>A0A562JLA6</accession>
<dbReference type="SUPFAM" id="SSF64307">
    <property type="entry name" value="SirA-like"/>
    <property type="match status" value="1"/>
</dbReference>
<evidence type="ECO:0000313" key="3">
    <source>
        <dbReference type="Proteomes" id="UP000315343"/>
    </source>
</evidence>
<dbReference type="InterPro" id="IPR001455">
    <property type="entry name" value="TusA-like"/>
</dbReference>
<organism evidence="2 3">
    <name type="scientific">Sedimentibacter saalensis</name>
    <dbReference type="NCBI Taxonomy" id="130788"/>
    <lineage>
        <taxon>Bacteria</taxon>
        <taxon>Bacillati</taxon>
        <taxon>Bacillota</taxon>
        <taxon>Tissierellia</taxon>
        <taxon>Sedimentibacter</taxon>
    </lineage>
</organism>
<sequence length="202" mass="22364">MKVVDARGKLCPQPVILTKKESDAGENELTVIVDNETAKSNVLKFGTKLNFNTRTEDKDDGIYVYLNREVCNECEVIIAEESEKNNTVNKSQKKGFVFGSDKLGKGSDDLGKILMKSFIYTVSEKKPYPDFMVFLNSGVKLTVKGSDSLDDLKKLEEGGVKIVSCGTCLNFFEITNDLEVGSVSNMYDIVDLISESDNTVMI</sequence>
<dbReference type="OrthoDB" id="9801500at2"/>
<dbReference type="InterPro" id="IPR019870">
    <property type="entry name" value="Se_metab_YedF"/>
</dbReference>
<dbReference type="RefSeq" id="WP_145079583.1">
    <property type="nucleotide sequence ID" value="NZ_DAMBUX010000006.1"/>
</dbReference>
<evidence type="ECO:0000259" key="1">
    <source>
        <dbReference type="Pfam" id="PF01206"/>
    </source>
</evidence>
<gene>
    <name evidence="2" type="ORF">LY60_00550</name>
</gene>
<dbReference type="Pfam" id="PF01206">
    <property type="entry name" value="TusA"/>
    <property type="match status" value="1"/>
</dbReference>
<proteinExistence type="predicted"/>
<keyword evidence="3" id="KW-1185">Reference proteome</keyword>
<feature type="domain" description="UPF0033" evidence="1">
    <location>
        <begin position="2"/>
        <end position="65"/>
    </location>
</feature>
<dbReference type="SUPFAM" id="SSF75169">
    <property type="entry name" value="DsrEFH-like"/>
    <property type="match status" value="1"/>
</dbReference>
<dbReference type="InterPro" id="IPR003787">
    <property type="entry name" value="Sulphur_relay_DsrE/F-like"/>
</dbReference>
<dbReference type="NCBIfam" id="TIGR03527">
    <property type="entry name" value="selenium_YedF"/>
    <property type="match status" value="1"/>
</dbReference>
<dbReference type="AlphaFoldDB" id="A0A562JLA6"/>
<dbReference type="InterPro" id="IPR027396">
    <property type="entry name" value="DsrEFH-like"/>
</dbReference>
<dbReference type="Pfam" id="PF02635">
    <property type="entry name" value="DsrE"/>
    <property type="match status" value="1"/>
</dbReference>
<protein>
    <submittedName>
        <fullName evidence="2">Selenium metabolism protein YedF</fullName>
    </submittedName>
</protein>
<comment type="caution">
    <text evidence="2">The sequence shown here is derived from an EMBL/GenBank/DDBJ whole genome shotgun (WGS) entry which is preliminary data.</text>
</comment>